<dbReference type="AlphaFoldDB" id="A0A160IQH4"/>
<evidence type="ECO:0000256" key="1">
    <source>
        <dbReference type="SAM" id="MobiDB-lite"/>
    </source>
</evidence>
<accession>A0A160IQH4</accession>
<keyword evidence="3" id="KW-1185">Reference proteome</keyword>
<proteinExistence type="predicted"/>
<evidence type="ECO:0000313" key="2">
    <source>
        <dbReference type="EMBL" id="ANC78711.1"/>
    </source>
</evidence>
<sequence length="60" mass="6618">MFIGVQSSFSGDANTFTGENQHFSGERVTNIKRRTVKTSTYSQKSHILKKASPQIGRGSN</sequence>
<gene>
    <name evidence="2" type="ORF">ABE65_018670</name>
</gene>
<name>A0A160IQH4_9BACL</name>
<evidence type="ECO:0000313" key="3">
    <source>
        <dbReference type="Proteomes" id="UP000076623"/>
    </source>
</evidence>
<reference evidence="2 3" key="1">
    <citation type="submission" date="2016-04" db="EMBL/GenBank/DDBJ databases">
        <title>Complete genome sequence of Fictibacillus phosphorivorans G25-29, a strain toxic to nematodes.</title>
        <authorList>
            <person name="Zheng Z."/>
        </authorList>
    </citation>
    <scope>NUCLEOTIDE SEQUENCE [LARGE SCALE GENOMIC DNA]</scope>
    <source>
        <strain evidence="2 3">G25-29</strain>
    </source>
</reference>
<dbReference type="EMBL" id="CP015378">
    <property type="protein sequence ID" value="ANC78711.1"/>
    <property type="molecule type" value="Genomic_DNA"/>
</dbReference>
<organism evidence="2 3">
    <name type="scientific">Fictibacillus phosphorivorans</name>
    <dbReference type="NCBI Taxonomy" id="1221500"/>
    <lineage>
        <taxon>Bacteria</taxon>
        <taxon>Bacillati</taxon>
        <taxon>Bacillota</taxon>
        <taxon>Bacilli</taxon>
        <taxon>Bacillales</taxon>
        <taxon>Fictibacillaceae</taxon>
        <taxon>Fictibacillus</taxon>
    </lineage>
</organism>
<dbReference type="Proteomes" id="UP000076623">
    <property type="component" value="Chromosome"/>
</dbReference>
<dbReference type="KEGG" id="fpn:ABE65_018670"/>
<protein>
    <submittedName>
        <fullName evidence="2">Uncharacterized protein</fullName>
    </submittedName>
</protein>
<feature type="region of interest" description="Disordered" evidence="1">
    <location>
        <begin position="37"/>
        <end position="60"/>
    </location>
</feature>